<dbReference type="PANTHER" id="PTHR33064:SF37">
    <property type="entry name" value="RIBONUCLEASE H"/>
    <property type="match status" value="1"/>
</dbReference>
<protein>
    <recommendedName>
        <fullName evidence="1">RNA-directed DNA polymerase</fullName>
        <ecNumber evidence="1">2.7.7.49</ecNumber>
    </recommendedName>
</protein>
<accession>A0AAW1JFB0</accession>
<evidence type="ECO:0000313" key="6">
    <source>
        <dbReference type="Proteomes" id="UP001458880"/>
    </source>
</evidence>
<dbReference type="Gene3D" id="3.30.70.270">
    <property type="match status" value="2"/>
</dbReference>
<feature type="compositionally biased region" description="Basic and acidic residues" evidence="2">
    <location>
        <begin position="182"/>
        <end position="200"/>
    </location>
</feature>
<dbReference type="InterPro" id="IPR051320">
    <property type="entry name" value="Viral_Replic_Matur_Polypro"/>
</dbReference>
<dbReference type="InterPro" id="IPR000477">
    <property type="entry name" value="RT_dom"/>
</dbReference>
<dbReference type="Pfam" id="PF17919">
    <property type="entry name" value="RT_RNaseH_2"/>
    <property type="match status" value="1"/>
</dbReference>
<gene>
    <name evidence="5" type="ORF">QE152_g30202</name>
</gene>
<feature type="compositionally biased region" description="Basic and acidic residues" evidence="2">
    <location>
        <begin position="207"/>
        <end position="230"/>
    </location>
</feature>
<dbReference type="EC" id="2.7.7.49" evidence="1"/>
<feature type="domain" description="Reverse transcriptase/retrotransposon-derived protein RNase H-like" evidence="4">
    <location>
        <begin position="471"/>
        <end position="528"/>
    </location>
</feature>
<name>A0AAW1JFB0_POPJA</name>
<feature type="domain" description="Reverse transcriptase" evidence="3">
    <location>
        <begin position="346"/>
        <end position="406"/>
    </location>
</feature>
<evidence type="ECO:0000259" key="4">
    <source>
        <dbReference type="Pfam" id="PF17919"/>
    </source>
</evidence>
<evidence type="ECO:0000259" key="3">
    <source>
        <dbReference type="Pfam" id="PF00078"/>
    </source>
</evidence>
<dbReference type="InterPro" id="IPR043128">
    <property type="entry name" value="Rev_trsase/Diguanyl_cyclase"/>
</dbReference>
<evidence type="ECO:0000256" key="1">
    <source>
        <dbReference type="ARBA" id="ARBA00012493"/>
    </source>
</evidence>
<dbReference type="InterPro" id="IPR043502">
    <property type="entry name" value="DNA/RNA_pol_sf"/>
</dbReference>
<proteinExistence type="predicted"/>
<comment type="caution">
    <text evidence="5">The sequence shown here is derived from an EMBL/GenBank/DDBJ whole genome shotgun (WGS) entry which is preliminary data.</text>
</comment>
<dbReference type="FunFam" id="3.30.70.270:FF:000020">
    <property type="entry name" value="Transposon Tf2-6 polyprotein-like Protein"/>
    <property type="match status" value="1"/>
</dbReference>
<keyword evidence="6" id="KW-1185">Reference proteome</keyword>
<keyword evidence="5" id="KW-0808">Transferase</keyword>
<dbReference type="SUPFAM" id="SSF56672">
    <property type="entry name" value="DNA/RNA polymerases"/>
    <property type="match status" value="1"/>
</dbReference>
<sequence length="558" mass="65119">MVASRVLTRGGTPLIFNLCSLRYRQVSLWLERQSSSIKKWEDFVSAYKKTFIHTESLPIKWKKIWLERQSSSIKKWEDFVSAYKKTFIHTESLPIKWKKMAGRVQQRHESTSAYFHEKVKYCWDVGLTLEDTQDQIVIGMWNREVCSVITAIKHSNLHDLLHEMIKQESLIAERQERIKESIERKGKHKLEARQGKKEENCNYTPNADRDKPENKTEKHPYTRLPPRNEEGPYNIADRIISICILRPDRNNEVQIPNNSTLTDIKIDREETIIRAEKCDENSHEDGTIMEVLDVEVRENCADRTKKILTSCDIGTELNISQRKDLEALATSKWTSSFPEDDKQLRPLRFAVVMAFMDDLLIPSESIEEGLQNLEKVLKVLQKARLTLKPNKCSLICTQIKYLGFNIEAGGIQSGSRKDKCIRDFREPESIYQVRQFLGMTSYFRRFIRDHSLTAKPLTNLLRKNGMWTRGQKEQEAFDTLKRKLCENPVLMFYSQYAPIEVHTDACKNGLGGVLLQSNQNGQCRPVSVLAGRQPRKKPDTALRRLWRWCRHVKDFTRN</sequence>
<dbReference type="AlphaFoldDB" id="A0AAW1JFB0"/>
<keyword evidence="5" id="KW-0548">Nucleotidyltransferase</keyword>
<dbReference type="InterPro" id="IPR041577">
    <property type="entry name" value="RT_RNaseH_2"/>
</dbReference>
<dbReference type="Pfam" id="PF00078">
    <property type="entry name" value="RVT_1"/>
    <property type="match status" value="1"/>
</dbReference>
<evidence type="ECO:0000256" key="2">
    <source>
        <dbReference type="SAM" id="MobiDB-lite"/>
    </source>
</evidence>
<reference evidence="5 6" key="1">
    <citation type="journal article" date="2024" name="BMC Genomics">
        <title>De novo assembly and annotation of Popillia japonica's genome with initial clues to its potential as an invasive pest.</title>
        <authorList>
            <person name="Cucini C."/>
            <person name="Boschi S."/>
            <person name="Funari R."/>
            <person name="Cardaioli E."/>
            <person name="Iannotti N."/>
            <person name="Marturano G."/>
            <person name="Paoli F."/>
            <person name="Bruttini M."/>
            <person name="Carapelli A."/>
            <person name="Frati F."/>
            <person name="Nardi F."/>
        </authorList>
    </citation>
    <scope>NUCLEOTIDE SEQUENCE [LARGE SCALE GENOMIC DNA]</scope>
    <source>
        <strain evidence="5">DMR45628</strain>
    </source>
</reference>
<evidence type="ECO:0000313" key="5">
    <source>
        <dbReference type="EMBL" id="KAK9702032.1"/>
    </source>
</evidence>
<dbReference type="EMBL" id="JASPKY010000401">
    <property type="protein sequence ID" value="KAK9702032.1"/>
    <property type="molecule type" value="Genomic_DNA"/>
</dbReference>
<feature type="region of interest" description="Disordered" evidence="2">
    <location>
        <begin position="182"/>
        <end position="230"/>
    </location>
</feature>
<dbReference type="GO" id="GO:0003964">
    <property type="term" value="F:RNA-directed DNA polymerase activity"/>
    <property type="evidence" value="ECO:0007669"/>
    <property type="project" value="UniProtKB-KW"/>
</dbReference>
<dbReference type="Proteomes" id="UP001458880">
    <property type="component" value="Unassembled WGS sequence"/>
</dbReference>
<keyword evidence="5" id="KW-0695">RNA-directed DNA polymerase</keyword>
<dbReference type="PANTHER" id="PTHR33064">
    <property type="entry name" value="POL PROTEIN"/>
    <property type="match status" value="1"/>
</dbReference>
<organism evidence="5 6">
    <name type="scientific">Popillia japonica</name>
    <name type="common">Japanese beetle</name>
    <dbReference type="NCBI Taxonomy" id="7064"/>
    <lineage>
        <taxon>Eukaryota</taxon>
        <taxon>Metazoa</taxon>
        <taxon>Ecdysozoa</taxon>
        <taxon>Arthropoda</taxon>
        <taxon>Hexapoda</taxon>
        <taxon>Insecta</taxon>
        <taxon>Pterygota</taxon>
        <taxon>Neoptera</taxon>
        <taxon>Endopterygota</taxon>
        <taxon>Coleoptera</taxon>
        <taxon>Polyphaga</taxon>
        <taxon>Scarabaeiformia</taxon>
        <taxon>Scarabaeidae</taxon>
        <taxon>Rutelinae</taxon>
        <taxon>Popillia</taxon>
    </lineage>
</organism>